<proteinExistence type="predicted"/>
<evidence type="ECO:0000313" key="3">
    <source>
        <dbReference type="Proteomes" id="UP000006755"/>
    </source>
</evidence>
<gene>
    <name evidence="2" type="ORF">B3C1_10662</name>
</gene>
<dbReference type="Proteomes" id="UP000006755">
    <property type="component" value="Unassembled WGS sequence"/>
</dbReference>
<evidence type="ECO:0000313" key="2">
    <source>
        <dbReference type="EMBL" id="EKE73072.1"/>
    </source>
</evidence>
<accession>K2JEJ4</accession>
<feature type="transmembrane region" description="Helical" evidence="1">
    <location>
        <begin position="46"/>
        <end position="72"/>
    </location>
</feature>
<feature type="transmembrane region" description="Helical" evidence="1">
    <location>
        <begin position="7"/>
        <end position="34"/>
    </location>
</feature>
<dbReference type="RefSeq" id="WP_008484767.1">
    <property type="nucleotide sequence ID" value="NZ_AMRI01000013.1"/>
</dbReference>
<keyword evidence="3" id="KW-1185">Reference proteome</keyword>
<dbReference type="EMBL" id="AMRI01000013">
    <property type="protein sequence ID" value="EKE73072.1"/>
    <property type="molecule type" value="Genomic_DNA"/>
</dbReference>
<dbReference type="eggNOG" id="ENOG5033J30">
    <property type="taxonomic scope" value="Bacteria"/>
</dbReference>
<keyword evidence="1" id="KW-0472">Membrane</keyword>
<organism evidence="2 3">
    <name type="scientific">Gallaecimonas xiamenensis 3-C-1</name>
    <dbReference type="NCBI Taxonomy" id="745411"/>
    <lineage>
        <taxon>Bacteria</taxon>
        <taxon>Pseudomonadati</taxon>
        <taxon>Pseudomonadota</taxon>
        <taxon>Gammaproteobacteria</taxon>
        <taxon>Enterobacterales</taxon>
        <taxon>Gallaecimonadaceae</taxon>
        <taxon>Gallaecimonas</taxon>
    </lineage>
</organism>
<protein>
    <submittedName>
        <fullName evidence="2">Uncharacterized protein</fullName>
    </submittedName>
</protein>
<dbReference type="AlphaFoldDB" id="K2JEJ4"/>
<evidence type="ECO:0000256" key="1">
    <source>
        <dbReference type="SAM" id="Phobius"/>
    </source>
</evidence>
<keyword evidence="1" id="KW-0812">Transmembrane</keyword>
<feature type="transmembrane region" description="Helical" evidence="1">
    <location>
        <begin position="84"/>
        <end position="105"/>
    </location>
</feature>
<reference evidence="2 3" key="1">
    <citation type="journal article" date="2012" name="J. Bacteriol.">
        <title>Genome Sequence of Gallaecimonas xiamenensis Type Strain 3-C-1.</title>
        <authorList>
            <person name="Lai Q."/>
            <person name="Wang L."/>
            <person name="Wang W."/>
            <person name="Shao Z."/>
        </authorList>
    </citation>
    <scope>NUCLEOTIDE SEQUENCE [LARGE SCALE GENOMIC DNA]</scope>
    <source>
        <strain evidence="2 3">3-C-1</strain>
    </source>
</reference>
<comment type="caution">
    <text evidence="2">The sequence shown here is derived from an EMBL/GenBank/DDBJ whole genome shotgun (WGS) entry which is preliminary data.</text>
</comment>
<sequence length="146" mass="15924">MNTKHHIIALLLGIAYLFAVIWPIGLGAAIAIPAQWLAPWVQETPILAFAVVNLVSLGLPMLLVLVPLVLILRYCWAPEGRLPYLLLLVPFLVMELYYLLVMPMLTGQSPLFALGTNLPKDLVLVLATLALARLLRPKPGLQAGTA</sequence>
<name>K2JEJ4_9GAMM</name>
<keyword evidence="1" id="KW-1133">Transmembrane helix</keyword>